<dbReference type="Pfam" id="PF01272">
    <property type="entry name" value="GreA_GreB"/>
    <property type="match status" value="1"/>
</dbReference>
<dbReference type="InterPro" id="IPR001437">
    <property type="entry name" value="Tscrpt_elong_fac_GreA/B_C"/>
</dbReference>
<comment type="caution">
    <text evidence="3">The sequence shown here is derived from an EMBL/GenBank/DDBJ whole genome shotgun (WGS) entry which is preliminary data.</text>
</comment>
<dbReference type="Gene3D" id="1.10.286.20">
    <property type="match status" value="1"/>
</dbReference>
<accession>K2KR23</accession>
<dbReference type="RefSeq" id="WP_008489854.1">
    <property type="nucleotide sequence ID" value="NZ_AMRG01000019.1"/>
</dbReference>
<evidence type="ECO:0000259" key="1">
    <source>
        <dbReference type="Pfam" id="PF01272"/>
    </source>
</evidence>
<dbReference type="EMBL" id="AMRG01000019">
    <property type="protein sequence ID" value="EKE79955.1"/>
    <property type="molecule type" value="Genomic_DNA"/>
</dbReference>
<reference evidence="3 4" key="1">
    <citation type="journal article" date="2012" name="J. Bacteriol.">
        <title>Genome Sequence of Idiomarina xiamenensis Type Strain 10-D-4.</title>
        <authorList>
            <person name="Lai Q."/>
            <person name="Wang L."/>
            <person name="Wang W."/>
            <person name="Shao Z."/>
        </authorList>
    </citation>
    <scope>NUCLEOTIDE SEQUENCE [LARGE SCALE GENOMIC DNA]</scope>
    <source>
        <strain evidence="3 4">10-D-4</strain>
    </source>
</reference>
<dbReference type="OrthoDB" id="192847at2"/>
<dbReference type="Gene3D" id="3.10.50.30">
    <property type="entry name" value="Transcription elongation factor, GreA/GreB, C-terminal domain"/>
    <property type="match status" value="1"/>
</dbReference>
<organism evidence="3 4">
    <name type="scientific">Idiomarina xiamenensis 10-D-4</name>
    <dbReference type="NCBI Taxonomy" id="740709"/>
    <lineage>
        <taxon>Bacteria</taxon>
        <taxon>Pseudomonadati</taxon>
        <taxon>Pseudomonadota</taxon>
        <taxon>Gammaproteobacteria</taxon>
        <taxon>Alteromonadales</taxon>
        <taxon>Idiomarinaceae</taxon>
        <taxon>Idiomarina</taxon>
    </lineage>
</organism>
<keyword evidence="4" id="KW-1185">Reference proteome</keyword>
<evidence type="ECO:0000313" key="4">
    <source>
        <dbReference type="Proteomes" id="UP000014115"/>
    </source>
</evidence>
<dbReference type="InterPro" id="IPR036953">
    <property type="entry name" value="GreA/GreB_C_sf"/>
</dbReference>
<dbReference type="GO" id="GO:0016301">
    <property type="term" value="F:kinase activity"/>
    <property type="evidence" value="ECO:0007669"/>
    <property type="project" value="UniProtKB-KW"/>
</dbReference>
<keyword evidence="3" id="KW-0808">Transferase</keyword>
<feature type="domain" description="Transcription elongation factor GreA/GreB C-terminal" evidence="1">
    <location>
        <begin position="51"/>
        <end position="123"/>
    </location>
</feature>
<name>K2KR23_9GAMM</name>
<keyword evidence="3" id="KW-0418">Kinase</keyword>
<dbReference type="InterPro" id="IPR029462">
    <property type="entry name" value="Rnk_N"/>
</dbReference>
<gene>
    <name evidence="3" type="ORF">A10D4_12263</name>
</gene>
<sequence length="135" mass="15431">MQPLPSIVLSELDVCRIERLLDEDVINEQVHELLEQELSRALVLVPKAIPPERVSMNSTLRFRIVESGASFERTLCYPKDWRNAQQHLSILSNVGSGLIGLAEGDRIYWPNRDSHFTLEVLAVLNQPERNGDYHL</sequence>
<proteinExistence type="predicted"/>
<dbReference type="STRING" id="740709.A10D4_12263"/>
<dbReference type="SUPFAM" id="SSF54534">
    <property type="entry name" value="FKBP-like"/>
    <property type="match status" value="1"/>
</dbReference>
<dbReference type="AlphaFoldDB" id="K2KR23"/>
<feature type="domain" description="Regulator of nucleoside diphosphate kinase N-terminal" evidence="2">
    <location>
        <begin position="5"/>
        <end position="43"/>
    </location>
</feature>
<dbReference type="Proteomes" id="UP000014115">
    <property type="component" value="Unassembled WGS sequence"/>
</dbReference>
<dbReference type="GO" id="GO:0032784">
    <property type="term" value="P:regulation of DNA-templated transcription elongation"/>
    <property type="evidence" value="ECO:0007669"/>
    <property type="project" value="InterPro"/>
</dbReference>
<dbReference type="NCBIfam" id="NF004396">
    <property type="entry name" value="PRK05753.1"/>
    <property type="match status" value="1"/>
</dbReference>
<evidence type="ECO:0000259" key="2">
    <source>
        <dbReference type="Pfam" id="PF14760"/>
    </source>
</evidence>
<dbReference type="PATRIC" id="fig|740709.3.peg.2477"/>
<dbReference type="eggNOG" id="COG0782">
    <property type="taxonomic scope" value="Bacteria"/>
</dbReference>
<dbReference type="Pfam" id="PF14760">
    <property type="entry name" value="Rnk_N"/>
    <property type="match status" value="1"/>
</dbReference>
<dbReference type="GO" id="GO:0003677">
    <property type="term" value="F:DNA binding"/>
    <property type="evidence" value="ECO:0007669"/>
    <property type="project" value="InterPro"/>
</dbReference>
<protein>
    <submittedName>
        <fullName evidence="3">Regulator of nucleoside diphosphate kinase</fullName>
    </submittedName>
</protein>
<evidence type="ECO:0000313" key="3">
    <source>
        <dbReference type="EMBL" id="EKE79955.1"/>
    </source>
</evidence>